<dbReference type="STRING" id="426128.SAMN05660297_00848"/>
<organism evidence="2 3">
    <name type="scientific">Natronincola peptidivorans</name>
    <dbReference type="NCBI Taxonomy" id="426128"/>
    <lineage>
        <taxon>Bacteria</taxon>
        <taxon>Bacillati</taxon>
        <taxon>Bacillota</taxon>
        <taxon>Clostridia</taxon>
        <taxon>Peptostreptococcales</taxon>
        <taxon>Natronincolaceae</taxon>
        <taxon>Natronincola</taxon>
    </lineage>
</organism>
<dbReference type="EMBL" id="FOHU01000002">
    <property type="protein sequence ID" value="SES88339.1"/>
    <property type="molecule type" value="Genomic_DNA"/>
</dbReference>
<protein>
    <submittedName>
        <fullName evidence="2">Uncharacterized protein</fullName>
    </submittedName>
</protein>
<evidence type="ECO:0000313" key="2">
    <source>
        <dbReference type="EMBL" id="SES88339.1"/>
    </source>
</evidence>
<proteinExistence type="predicted"/>
<dbReference type="RefSeq" id="WP_090439777.1">
    <property type="nucleotide sequence ID" value="NZ_FOHU01000002.1"/>
</dbReference>
<dbReference type="Proteomes" id="UP000199568">
    <property type="component" value="Unassembled WGS sequence"/>
</dbReference>
<sequence length="64" mass="7003">MSEGVKGTGIFGDVFGTNSSILFFFLLLVIIFCNCPLFRESGDSLLFFLLILVVLFTGGRICGF</sequence>
<keyword evidence="1" id="KW-0812">Transmembrane</keyword>
<feature type="transmembrane region" description="Helical" evidence="1">
    <location>
        <begin position="45"/>
        <end position="63"/>
    </location>
</feature>
<reference evidence="2 3" key="1">
    <citation type="submission" date="2016-10" db="EMBL/GenBank/DDBJ databases">
        <authorList>
            <person name="de Groot N.N."/>
        </authorList>
    </citation>
    <scope>NUCLEOTIDE SEQUENCE [LARGE SCALE GENOMIC DNA]</scope>
    <source>
        <strain evidence="2 3">DSM 18979</strain>
    </source>
</reference>
<accession>A0A1I0A3U1</accession>
<gene>
    <name evidence="2" type="ORF">SAMN05660297_00848</name>
</gene>
<keyword evidence="3" id="KW-1185">Reference proteome</keyword>
<name>A0A1I0A3U1_9FIRM</name>
<keyword evidence="1" id="KW-0472">Membrane</keyword>
<evidence type="ECO:0000256" key="1">
    <source>
        <dbReference type="SAM" id="Phobius"/>
    </source>
</evidence>
<keyword evidence="1" id="KW-1133">Transmembrane helix</keyword>
<dbReference type="AlphaFoldDB" id="A0A1I0A3U1"/>
<evidence type="ECO:0000313" key="3">
    <source>
        <dbReference type="Proteomes" id="UP000199568"/>
    </source>
</evidence>
<feature type="transmembrane region" description="Helical" evidence="1">
    <location>
        <begin position="21"/>
        <end position="39"/>
    </location>
</feature>